<dbReference type="PANTHER" id="PTHR46706:SF12">
    <property type="entry name" value="PROTEIN QUA-1-RELATED"/>
    <property type="match status" value="1"/>
</dbReference>
<feature type="domain" description="Hint" evidence="5">
    <location>
        <begin position="157"/>
        <end position="269"/>
    </location>
</feature>
<accession>A0AAN5D4P2</accession>
<proteinExistence type="predicted"/>
<evidence type="ECO:0000256" key="1">
    <source>
        <dbReference type="ARBA" id="ARBA00004239"/>
    </source>
</evidence>
<dbReference type="GO" id="GO:0016539">
    <property type="term" value="P:intein-mediated protein splicing"/>
    <property type="evidence" value="ECO:0007669"/>
    <property type="project" value="InterPro"/>
</dbReference>
<protein>
    <recommendedName>
        <fullName evidence="8">Hint domain-containing protein</fullName>
    </recommendedName>
</protein>
<feature type="domain" description="Hint" evidence="4">
    <location>
        <begin position="271"/>
        <end position="315"/>
    </location>
</feature>
<evidence type="ECO:0000256" key="2">
    <source>
        <dbReference type="ARBA" id="ARBA00022473"/>
    </source>
</evidence>
<dbReference type="EMBL" id="BTRK01000005">
    <property type="protein sequence ID" value="GMR56015.1"/>
    <property type="molecule type" value="Genomic_DNA"/>
</dbReference>
<dbReference type="InterPro" id="IPR036844">
    <property type="entry name" value="Hint_dom_sf"/>
</dbReference>
<dbReference type="InterPro" id="IPR052140">
    <property type="entry name" value="Dev_Signal_Hedgehog-like"/>
</dbReference>
<dbReference type="Gene3D" id="2.170.16.10">
    <property type="entry name" value="Hedgehog/Intein (Hint) domain"/>
    <property type="match status" value="1"/>
</dbReference>
<evidence type="ECO:0000259" key="4">
    <source>
        <dbReference type="SMART" id="SM00305"/>
    </source>
</evidence>
<dbReference type="Proteomes" id="UP001328107">
    <property type="component" value="Unassembled WGS sequence"/>
</dbReference>
<dbReference type="GO" id="GO:0048731">
    <property type="term" value="P:system development"/>
    <property type="evidence" value="ECO:0007669"/>
    <property type="project" value="UniProtKB-ARBA"/>
</dbReference>
<comment type="subcellular location">
    <subcellularLocation>
        <location evidence="1">Secreted</location>
        <location evidence="1">Extracellular space</location>
    </subcellularLocation>
</comment>
<reference evidence="7" key="1">
    <citation type="submission" date="2022-10" db="EMBL/GenBank/DDBJ databases">
        <title>Genome assembly of Pristionchus species.</title>
        <authorList>
            <person name="Yoshida K."/>
            <person name="Sommer R.J."/>
        </authorList>
    </citation>
    <scope>NUCLEOTIDE SEQUENCE [LARGE SCALE GENOMIC DNA]</scope>
    <source>
        <strain evidence="7">RS5460</strain>
    </source>
</reference>
<evidence type="ECO:0000256" key="3">
    <source>
        <dbReference type="ARBA" id="ARBA00022729"/>
    </source>
</evidence>
<dbReference type="CDD" id="cd00081">
    <property type="entry name" value="Hint"/>
    <property type="match status" value="1"/>
</dbReference>
<comment type="caution">
    <text evidence="6">The sequence shown here is derived from an EMBL/GenBank/DDBJ whole genome shotgun (WGS) entry which is preliminary data.</text>
</comment>
<dbReference type="SMART" id="SM00306">
    <property type="entry name" value="HintN"/>
    <property type="match status" value="1"/>
</dbReference>
<dbReference type="InterPro" id="IPR001657">
    <property type="entry name" value="Hedgehog"/>
</dbReference>
<keyword evidence="2" id="KW-0217">Developmental protein</keyword>
<dbReference type="PRINTS" id="PR00632">
    <property type="entry name" value="SONICHHOG"/>
</dbReference>
<sequence length="369" mass="40655">NQGQIVVGGEVISSGLQVGFDYISDIGKVVLSDGTLRYDVWIRRMPCSGDGKKQEGAAAQAFDEPIAPVQAPLPVPQQNYENNIVEAPQQQPVQHSVQEQVQASGADAYVGAPQPPVQYAAPNAYPQPPPVQQAAAPQQYYNPVQFCSSGGSTCGGQWCFTEDMTVQTMDGATKRMDELKKEDWVLAVSEKRLEYVPVEFWLHRVPAQVAEFNEFETEDGKTIKLTDKHYIYKGDCSRVGAGPLEIKDLPQDAVFAEEVHAGDCLYTLNEARDLFEVRVVRAGRVTQTGIYAPMTSSGRIVVNGVHASCYNVMQERTNTHVLFKYFDMLHRVYESIFGADPEEVVQTPAGMSVILAMADLVVPKNLAMF</sequence>
<feature type="non-terminal residue" evidence="6">
    <location>
        <position position="1"/>
    </location>
</feature>
<dbReference type="InterPro" id="IPR003587">
    <property type="entry name" value="Hint_dom_N"/>
</dbReference>
<dbReference type="GO" id="GO:0005576">
    <property type="term" value="C:extracellular region"/>
    <property type="evidence" value="ECO:0007669"/>
    <property type="project" value="UniProtKB-SubCell"/>
</dbReference>
<organism evidence="6 7">
    <name type="scientific">Pristionchus mayeri</name>
    <dbReference type="NCBI Taxonomy" id="1317129"/>
    <lineage>
        <taxon>Eukaryota</taxon>
        <taxon>Metazoa</taxon>
        <taxon>Ecdysozoa</taxon>
        <taxon>Nematoda</taxon>
        <taxon>Chromadorea</taxon>
        <taxon>Rhabditida</taxon>
        <taxon>Rhabditina</taxon>
        <taxon>Diplogasteromorpha</taxon>
        <taxon>Diplogasteroidea</taxon>
        <taxon>Neodiplogasteridae</taxon>
        <taxon>Pristionchus</taxon>
    </lineage>
</organism>
<evidence type="ECO:0000313" key="6">
    <source>
        <dbReference type="EMBL" id="GMR56015.1"/>
    </source>
</evidence>
<dbReference type="InterPro" id="IPR003586">
    <property type="entry name" value="Hint_dom_C"/>
</dbReference>
<evidence type="ECO:0000313" key="7">
    <source>
        <dbReference type="Proteomes" id="UP001328107"/>
    </source>
</evidence>
<gene>
    <name evidence="6" type="ORF">PMAYCL1PPCAC_26210</name>
</gene>
<keyword evidence="3" id="KW-0732">Signal</keyword>
<dbReference type="AlphaFoldDB" id="A0AAN5D4P2"/>
<evidence type="ECO:0000259" key="5">
    <source>
        <dbReference type="SMART" id="SM00306"/>
    </source>
</evidence>
<dbReference type="InterPro" id="IPR001767">
    <property type="entry name" value="Hedgehog_Hint"/>
</dbReference>
<dbReference type="InterPro" id="IPR006141">
    <property type="entry name" value="Intein_N"/>
</dbReference>
<name>A0AAN5D4P2_9BILA</name>
<dbReference type="SUPFAM" id="SSF51294">
    <property type="entry name" value="Hedgehog/intein (Hint) domain"/>
    <property type="match status" value="1"/>
</dbReference>
<evidence type="ECO:0008006" key="8">
    <source>
        <dbReference type="Google" id="ProtNLM"/>
    </source>
</evidence>
<dbReference type="GO" id="GO:0016540">
    <property type="term" value="P:protein autoprocessing"/>
    <property type="evidence" value="ECO:0007669"/>
    <property type="project" value="InterPro"/>
</dbReference>
<dbReference type="GO" id="GO:0007267">
    <property type="term" value="P:cell-cell signaling"/>
    <property type="evidence" value="ECO:0007669"/>
    <property type="project" value="InterPro"/>
</dbReference>
<dbReference type="PANTHER" id="PTHR46706">
    <property type="entry name" value="PROTEIN QUA-1-RELATED"/>
    <property type="match status" value="1"/>
</dbReference>
<dbReference type="Pfam" id="PF01079">
    <property type="entry name" value="Hint"/>
    <property type="match status" value="1"/>
</dbReference>
<dbReference type="SMART" id="SM00305">
    <property type="entry name" value="HintC"/>
    <property type="match status" value="1"/>
</dbReference>
<keyword evidence="7" id="KW-1185">Reference proteome</keyword>
<dbReference type="PROSITE" id="PS50817">
    <property type="entry name" value="INTEIN_N_TER"/>
    <property type="match status" value="1"/>
</dbReference>